<comment type="caution">
    <text evidence="2">The sequence shown here is derived from an EMBL/GenBank/DDBJ whole genome shotgun (WGS) entry which is preliminary data.</text>
</comment>
<accession>A0ABY1IFG2</accession>
<evidence type="ECO:0000256" key="1">
    <source>
        <dbReference type="SAM" id="MobiDB-lite"/>
    </source>
</evidence>
<proteinExistence type="predicted"/>
<dbReference type="EMBL" id="FQYL01000011">
    <property type="protein sequence ID" value="SHJ09460.1"/>
    <property type="molecule type" value="Genomic_DNA"/>
</dbReference>
<dbReference type="Proteomes" id="UP000184390">
    <property type="component" value="Unassembled WGS sequence"/>
</dbReference>
<reference evidence="2 3" key="1">
    <citation type="submission" date="2016-11" db="EMBL/GenBank/DDBJ databases">
        <authorList>
            <person name="Varghese N."/>
            <person name="Submissions S."/>
        </authorList>
    </citation>
    <scope>NUCLEOTIDE SEQUENCE [LARGE SCALE GENOMIC DNA]</scope>
    <source>
        <strain evidence="2 3">PA</strain>
    </source>
</reference>
<sequence length="385" mass="42578">MIHISRDAPVRRPAEEGSSEDAHFQPSVVRMSTVRPARHHSRPSPRSSRSRRAASTAARASFRQAPHSSPPDPFLPDLSVRDADWLRAEMLHQVCLRFPGSRLDSPVSLRTPQGARLVLHRIAACLARTERDLWEETVGHHISGLMTAVRPDGAPRELEDYSDEEILGALRLRLVPPSRDIPAEADEPEIAPGLRLTRVMDIGGLLVSQPSARLYERLGEERVDAAAVANARIVLDRAEHVDTGEGIHLIGSDSMLTAALAMSLTEVCEQRHVPHPPDGFVLSLPEQESLGILPLAEDVDEAHLDALLTWSLTRWGRAEHPLSALLYHVSADGAWSPLMAPGPSIERPLITLRDLPEPIWRHFAWFFTPYDEYPPDALPGLAFGL</sequence>
<gene>
    <name evidence="2" type="ORF">SAMN05216246_1117</name>
</gene>
<feature type="region of interest" description="Disordered" evidence="1">
    <location>
        <begin position="1"/>
        <end position="76"/>
    </location>
</feature>
<evidence type="ECO:0000313" key="2">
    <source>
        <dbReference type="EMBL" id="SHJ09460.1"/>
    </source>
</evidence>
<protein>
    <submittedName>
        <fullName evidence="2">Uncharacterized protein</fullName>
    </submittedName>
</protein>
<evidence type="ECO:0000313" key="3">
    <source>
        <dbReference type="Proteomes" id="UP000184390"/>
    </source>
</evidence>
<keyword evidence="3" id="KW-1185">Reference proteome</keyword>
<feature type="compositionally biased region" description="Basic and acidic residues" evidence="1">
    <location>
        <begin position="1"/>
        <end position="23"/>
    </location>
</feature>
<feature type="compositionally biased region" description="Basic residues" evidence="1">
    <location>
        <begin position="36"/>
        <end position="52"/>
    </location>
</feature>
<name>A0ABY1IFG2_9ACTO</name>
<organism evidence="2 3">
    <name type="scientific">Actinomyces denticolens</name>
    <dbReference type="NCBI Taxonomy" id="52767"/>
    <lineage>
        <taxon>Bacteria</taxon>
        <taxon>Bacillati</taxon>
        <taxon>Actinomycetota</taxon>
        <taxon>Actinomycetes</taxon>
        <taxon>Actinomycetales</taxon>
        <taxon>Actinomycetaceae</taxon>
        <taxon>Actinomyces</taxon>
    </lineage>
</organism>